<dbReference type="AlphaFoldDB" id="A0A9P4K377"/>
<evidence type="ECO:0000256" key="1">
    <source>
        <dbReference type="ARBA" id="ARBA00015083"/>
    </source>
</evidence>
<proteinExistence type="inferred from homology"/>
<gene>
    <name evidence="9" type="ORF">CC78DRAFT_589508</name>
</gene>
<dbReference type="GO" id="GO:0005634">
    <property type="term" value="C:nucleus"/>
    <property type="evidence" value="ECO:0007669"/>
    <property type="project" value="UniProtKB-SubCell"/>
</dbReference>
<dbReference type="PROSITE" id="PS51325">
    <property type="entry name" value="ALPHA_BOX"/>
    <property type="match status" value="1"/>
</dbReference>
<comment type="caution">
    <text evidence="9">The sequence shown here is derived from an EMBL/GenBank/DDBJ whole genome shotgun (WGS) entry which is preliminary data.</text>
</comment>
<feature type="non-terminal residue" evidence="9">
    <location>
        <position position="1"/>
    </location>
</feature>
<evidence type="ECO:0000256" key="2">
    <source>
        <dbReference type="ARBA" id="ARBA00023015"/>
    </source>
</evidence>
<evidence type="ECO:0000256" key="3">
    <source>
        <dbReference type="ARBA" id="ARBA00023125"/>
    </source>
</evidence>
<evidence type="ECO:0000313" key="10">
    <source>
        <dbReference type="Proteomes" id="UP000800093"/>
    </source>
</evidence>
<dbReference type="OrthoDB" id="5398665at2759"/>
<evidence type="ECO:0000256" key="5">
    <source>
        <dbReference type="ARBA" id="ARBA00023242"/>
    </source>
</evidence>
<evidence type="ECO:0000313" key="9">
    <source>
        <dbReference type="EMBL" id="KAF2260600.1"/>
    </source>
</evidence>
<dbReference type="GO" id="GO:0045895">
    <property type="term" value="P:positive regulation of mating-type specific transcription, DNA-templated"/>
    <property type="evidence" value="ECO:0007669"/>
    <property type="project" value="InterPro"/>
</dbReference>
<dbReference type="EMBL" id="ML986677">
    <property type="protein sequence ID" value="KAF2260600.1"/>
    <property type="molecule type" value="Genomic_DNA"/>
</dbReference>
<dbReference type="Pfam" id="PF04769">
    <property type="entry name" value="MATalpha_HMGbox"/>
    <property type="match status" value="1"/>
</dbReference>
<evidence type="ECO:0000259" key="8">
    <source>
        <dbReference type="PROSITE" id="PS51325"/>
    </source>
</evidence>
<dbReference type="InterPro" id="IPR006856">
    <property type="entry name" value="MATalpha_HMGbox"/>
</dbReference>
<evidence type="ECO:0000256" key="4">
    <source>
        <dbReference type="ARBA" id="ARBA00023163"/>
    </source>
</evidence>
<keyword evidence="3 7" id="KW-0238">DNA-binding</keyword>
<accession>A0A9P4K377</accession>
<keyword evidence="10" id="KW-1185">Reference proteome</keyword>
<evidence type="ECO:0000256" key="6">
    <source>
        <dbReference type="ARBA" id="ARBA00035106"/>
    </source>
</evidence>
<sequence length="254" mass="28148">STLTTALLFAPLDVSGCPTTPEKKAKKALNAFVGFRCYYLLIPAFKPWPMKKLSNPIGVMWDKDPNKPLWSLLAKAWSIIRDQIGKEKAPLHQFFRIICPHLSMPPPETYLERRGWEFVINADGAPGLIRDPTLTSESLDDGVAATALSIEDIISYCQSMGYAQEYIFDTNLSLSIFIGVNPPTGTTMNTAGSIVHDGRVDARNKRREKRRTMRDTAFASTLKLQIADAHGGVRNDSPRGGPFGPAVRRQCVLQ</sequence>
<comment type="similarity">
    <text evidence="7">Belongs to the MATALPHA1 family.</text>
</comment>
<organism evidence="9 10">
    <name type="scientific">Lojkania enalia</name>
    <dbReference type="NCBI Taxonomy" id="147567"/>
    <lineage>
        <taxon>Eukaryota</taxon>
        <taxon>Fungi</taxon>
        <taxon>Dikarya</taxon>
        <taxon>Ascomycota</taxon>
        <taxon>Pezizomycotina</taxon>
        <taxon>Dothideomycetes</taxon>
        <taxon>Pleosporomycetidae</taxon>
        <taxon>Pleosporales</taxon>
        <taxon>Pleosporales incertae sedis</taxon>
        <taxon>Lojkania</taxon>
    </lineage>
</organism>
<keyword evidence="2 7" id="KW-0805">Transcription regulation</keyword>
<keyword evidence="4 7" id="KW-0804">Transcription</keyword>
<comment type="subcellular location">
    <subcellularLocation>
        <location evidence="7">Nucleus</location>
    </subcellularLocation>
</comment>
<evidence type="ECO:0000256" key="7">
    <source>
        <dbReference type="RuleBase" id="RU003516"/>
    </source>
</evidence>
<dbReference type="GO" id="GO:0008301">
    <property type="term" value="F:DNA binding, bending"/>
    <property type="evidence" value="ECO:0007669"/>
    <property type="project" value="InterPro"/>
</dbReference>
<protein>
    <recommendedName>
        <fullName evidence="1">Mating-type protein MAT-1</fullName>
    </recommendedName>
</protein>
<dbReference type="Proteomes" id="UP000800093">
    <property type="component" value="Unassembled WGS sequence"/>
</dbReference>
<reference evidence="10" key="1">
    <citation type="journal article" date="2020" name="Stud. Mycol.">
        <title>101 Dothideomycetes genomes: A test case for predicting lifestyles and emergence of pathogens.</title>
        <authorList>
            <person name="Haridas S."/>
            <person name="Albert R."/>
            <person name="Binder M."/>
            <person name="Bloem J."/>
            <person name="LaButti K."/>
            <person name="Salamov A."/>
            <person name="Andreopoulos B."/>
            <person name="Baker S."/>
            <person name="Barry K."/>
            <person name="Bills G."/>
            <person name="Bluhm B."/>
            <person name="Cannon C."/>
            <person name="Castanera R."/>
            <person name="Culley D."/>
            <person name="Daum C."/>
            <person name="Ezra D."/>
            <person name="Gonzalez J."/>
            <person name="Henrissat B."/>
            <person name="Kuo A."/>
            <person name="Liang C."/>
            <person name="Lipzen A."/>
            <person name="Lutzoni F."/>
            <person name="Magnuson J."/>
            <person name="Mondo S."/>
            <person name="Nolan M."/>
            <person name="Ohm R."/>
            <person name="Pangilinan J."/>
            <person name="Park H.-J."/>
            <person name="Ramirez L."/>
            <person name="Alfaro M."/>
            <person name="Sun H."/>
            <person name="Tritt A."/>
            <person name="Yoshinaga Y."/>
            <person name="Zwiers L.-H."/>
            <person name="Turgeon B."/>
            <person name="Goodwin S."/>
            <person name="Spatafora J."/>
            <person name="Crous P."/>
            <person name="Grigoriev I."/>
        </authorList>
    </citation>
    <scope>NUCLEOTIDE SEQUENCE [LARGE SCALE GENOMIC DNA]</scope>
    <source>
        <strain evidence="10">CBS 304.66</strain>
    </source>
</reference>
<name>A0A9P4K377_9PLEO</name>
<feature type="domain" description="Alpha box" evidence="8">
    <location>
        <begin position="24"/>
        <end position="81"/>
    </location>
</feature>
<keyword evidence="5 7" id="KW-0539">Nucleus</keyword>
<comment type="function">
    <text evidence="6">Mating type proteins are sequence specific DNA-binding proteins that act as master switches in fungal differentiation by controlling gene expression in a cell type-specific fashion. Transcriptional activator that induces the transcription of alpha-specific genes.</text>
</comment>